<sequence>MYRTVLLVLVGLLSQSGLSVPVQKFDPSLEEEILEVEPLEVAEIHDNATNSTKDLFIIRTVIYEIGVLTDAGNDTDFDNKTHEQIDLSFFDPDSNDTFVDLSNIPIPVQTNVSGVSITGIIPANFGNLALTEEGKPNLENSSLPLFPNKQVKVTHNYTTYDSDKASSILELLGLKHPDRSEEWEKRLETVDTEEIE</sequence>
<dbReference type="Proteomes" id="UP001153712">
    <property type="component" value="Chromosome 11"/>
</dbReference>
<dbReference type="EMBL" id="OU900104">
    <property type="protein sequence ID" value="CAG9855631.1"/>
    <property type="molecule type" value="Genomic_DNA"/>
</dbReference>
<evidence type="ECO:0000256" key="1">
    <source>
        <dbReference type="SAM" id="SignalP"/>
    </source>
</evidence>
<accession>A0A9N9XK78</accession>
<keyword evidence="1" id="KW-0732">Signal</keyword>
<protein>
    <submittedName>
        <fullName evidence="2">Uncharacterized protein</fullName>
    </submittedName>
</protein>
<dbReference type="OrthoDB" id="8119829at2759"/>
<organism evidence="2 3">
    <name type="scientific">Phyllotreta striolata</name>
    <name type="common">Striped flea beetle</name>
    <name type="synonym">Crioceris striolata</name>
    <dbReference type="NCBI Taxonomy" id="444603"/>
    <lineage>
        <taxon>Eukaryota</taxon>
        <taxon>Metazoa</taxon>
        <taxon>Ecdysozoa</taxon>
        <taxon>Arthropoda</taxon>
        <taxon>Hexapoda</taxon>
        <taxon>Insecta</taxon>
        <taxon>Pterygota</taxon>
        <taxon>Neoptera</taxon>
        <taxon>Endopterygota</taxon>
        <taxon>Coleoptera</taxon>
        <taxon>Polyphaga</taxon>
        <taxon>Cucujiformia</taxon>
        <taxon>Chrysomeloidea</taxon>
        <taxon>Chrysomelidae</taxon>
        <taxon>Galerucinae</taxon>
        <taxon>Alticini</taxon>
        <taxon>Phyllotreta</taxon>
    </lineage>
</organism>
<keyword evidence="3" id="KW-1185">Reference proteome</keyword>
<evidence type="ECO:0000313" key="3">
    <source>
        <dbReference type="Proteomes" id="UP001153712"/>
    </source>
</evidence>
<gene>
    <name evidence="2" type="ORF">PHYEVI_LOCUS2077</name>
</gene>
<proteinExistence type="predicted"/>
<evidence type="ECO:0000313" key="2">
    <source>
        <dbReference type="EMBL" id="CAG9855631.1"/>
    </source>
</evidence>
<reference evidence="2" key="1">
    <citation type="submission" date="2022-01" db="EMBL/GenBank/DDBJ databases">
        <authorList>
            <person name="King R."/>
        </authorList>
    </citation>
    <scope>NUCLEOTIDE SEQUENCE</scope>
</reference>
<dbReference type="AlphaFoldDB" id="A0A9N9XK78"/>
<feature type="signal peptide" evidence="1">
    <location>
        <begin position="1"/>
        <end position="19"/>
    </location>
</feature>
<name>A0A9N9XK78_PHYSR</name>
<feature type="chain" id="PRO_5040116038" evidence="1">
    <location>
        <begin position="20"/>
        <end position="196"/>
    </location>
</feature>